<dbReference type="EMBL" id="LUGG01000003">
    <property type="protein sequence ID" value="OBZ76483.1"/>
    <property type="molecule type" value="Genomic_DNA"/>
</dbReference>
<dbReference type="AlphaFoldDB" id="A0A1C7MHX8"/>
<protein>
    <submittedName>
        <fullName evidence="1">Uncharacterized protein</fullName>
    </submittedName>
</protein>
<sequence length="72" mass="7950">MRATRLIPRLVATELEIPLVSLECASPNLRSALRKLQSCHRRSGALILRRLSRNLYNISGGEVPSALLGGKR</sequence>
<proteinExistence type="predicted"/>
<comment type="caution">
    <text evidence="1">The sequence shown here is derived from an EMBL/GenBank/DDBJ whole genome shotgun (WGS) entry which is preliminary data.</text>
</comment>
<dbReference type="Proteomes" id="UP000092993">
    <property type="component" value="Unassembled WGS sequence"/>
</dbReference>
<reference evidence="1 2" key="1">
    <citation type="submission" date="2016-03" db="EMBL/GenBank/DDBJ databases">
        <title>Whole genome sequencing of Grifola frondosa 9006-11.</title>
        <authorList>
            <person name="Min B."/>
            <person name="Park H."/>
            <person name="Kim J.-G."/>
            <person name="Cho H."/>
            <person name="Oh Y.-L."/>
            <person name="Kong W.-S."/>
            <person name="Choi I.-G."/>
        </authorList>
    </citation>
    <scope>NUCLEOTIDE SEQUENCE [LARGE SCALE GENOMIC DNA]</scope>
    <source>
        <strain evidence="1 2">9006-11</strain>
    </source>
</reference>
<name>A0A1C7MHX8_GRIFR</name>
<evidence type="ECO:0000313" key="1">
    <source>
        <dbReference type="EMBL" id="OBZ76483.1"/>
    </source>
</evidence>
<accession>A0A1C7MHX8</accession>
<keyword evidence="2" id="KW-1185">Reference proteome</keyword>
<gene>
    <name evidence="1" type="ORF">A0H81_03554</name>
</gene>
<evidence type="ECO:0000313" key="2">
    <source>
        <dbReference type="Proteomes" id="UP000092993"/>
    </source>
</evidence>
<organism evidence="1 2">
    <name type="scientific">Grifola frondosa</name>
    <name type="common">Maitake</name>
    <name type="synonym">Polyporus frondosus</name>
    <dbReference type="NCBI Taxonomy" id="5627"/>
    <lineage>
        <taxon>Eukaryota</taxon>
        <taxon>Fungi</taxon>
        <taxon>Dikarya</taxon>
        <taxon>Basidiomycota</taxon>
        <taxon>Agaricomycotina</taxon>
        <taxon>Agaricomycetes</taxon>
        <taxon>Polyporales</taxon>
        <taxon>Grifolaceae</taxon>
        <taxon>Grifola</taxon>
    </lineage>
</organism>